<gene>
    <name evidence="12" type="ORF">MYCFIDRAFT_215852</name>
</gene>
<evidence type="ECO:0000256" key="10">
    <source>
        <dbReference type="SAM" id="SignalP"/>
    </source>
</evidence>
<dbReference type="PANTHER" id="PTHR45755:SF4">
    <property type="entry name" value="ZINC TRANSPORTER 7"/>
    <property type="match status" value="1"/>
</dbReference>
<dbReference type="GO" id="GO:0031410">
    <property type="term" value="C:cytoplasmic vesicle"/>
    <property type="evidence" value="ECO:0007669"/>
    <property type="project" value="TreeGrafter"/>
</dbReference>
<dbReference type="GO" id="GO:1904257">
    <property type="term" value="P:zinc ion import into Golgi lumen"/>
    <property type="evidence" value="ECO:0007669"/>
    <property type="project" value="TreeGrafter"/>
</dbReference>
<keyword evidence="6 8" id="KW-0406">Ion transport</keyword>
<sequence>MFFDCLGLIVGLGAAVASKWPTSPGMPYGWGKLNTLAGFGNGIFLMLVSTEFVWEAMEGIAEQKELRHVQELLVVSTLGFLVNMVGLFAFGHAHAGHDHGHGHGHSHDHAHEHPHEHSHEHSHSHAQDHSQSHSHSHSHENSLDQHHSHGHSHAHARHTSVTSIHSHKSSNGTNGDIHGYCDHTHDKAAPSHDHAHDHRNDNMHGIFLHVAADAGGSAAVIISTALTLWKPWYLWDPLATILIAILIFAAAVPLVVSSGQKLLLVIPDQLEYSIKNTLQELGEMRGVVGYAVPRFWIDDKEDTDSHGHHHHGHDHGGGGGSSTVQGVIHIIANPAADVDDVRHRVDEFLKHRQMNCVIHVEREGDHSCWCGGGPGSR</sequence>
<keyword evidence="4 8" id="KW-0812">Transmembrane</keyword>
<dbReference type="VEuPathDB" id="FungiDB:MYCFIDRAFT_215852"/>
<dbReference type="PANTHER" id="PTHR45755">
    <property type="match status" value="1"/>
</dbReference>
<name>M3AVF0_PSEFD</name>
<evidence type="ECO:0000313" key="12">
    <source>
        <dbReference type="EMBL" id="EME81128.1"/>
    </source>
</evidence>
<dbReference type="Gene3D" id="1.20.1510.10">
    <property type="entry name" value="Cation efflux protein transmembrane domain"/>
    <property type="match status" value="2"/>
</dbReference>
<evidence type="ECO:0000256" key="9">
    <source>
        <dbReference type="SAM" id="MobiDB-lite"/>
    </source>
</evidence>
<feature type="compositionally biased region" description="Basic and acidic residues" evidence="9">
    <location>
        <begin position="179"/>
        <end position="198"/>
    </location>
</feature>
<feature type="compositionally biased region" description="Basic and acidic residues" evidence="9">
    <location>
        <begin position="97"/>
        <end position="147"/>
    </location>
</feature>
<dbReference type="InterPro" id="IPR058533">
    <property type="entry name" value="Cation_efflux_TM"/>
</dbReference>
<comment type="similarity">
    <text evidence="2 8">Belongs to the cation diffusion facilitator (CDF) transporter (TC 2.A.4) family. SLC30A subfamily.</text>
</comment>
<comment type="function">
    <text evidence="8">Functions as a zinc transporter.</text>
</comment>
<feature type="compositionally biased region" description="Polar residues" evidence="9">
    <location>
        <begin position="159"/>
        <end position="174"/>
    </location>
</feature>
<keyword evidence="10" id="KW-0732">Signal</keyword>
<dbReference type="Pfam" id="PF01545">
    <property type="entry name" value="Cation_efflux"/>
    <property type="match status" value="1"/>
</dbReference>
<protein>
    <recommendedName>
        <fullName evidence="8">Zinc transporter</fullName>
    </recommendedName>
</protein>
<dbReference type="KEGG" id="pfj:MYCFIDRAFT_215852"/>
<feature type="signal peptide" evidence="10">
    <location>
        <begin position="1"/>
        <end position="17"/>
    </location>
</feature>
<dbReference type="AlphaFoldDB" id="M3AVF0"/>
<comment type="caution">
    <text evidence="8">Lacks conserved residue(s) required for the propagation of feature annotation.</text>
</comment>
<dbReference type="eggNOG" id="KOG1484">
    <property type="taxonomic scope" value="Eukaryota"/>
</dbReference>
<feature type="region of interest" description="Disordered" evidence="9">
    <location>
        <begin position="97"/>
        <end position="198"/>
    </location>
</feature>
<keyword evidence="8" id="KW-0256">Endoplasmic reticulum</keyword>
<dbReference type="HOGENOM" id="CLU_013430_11_3_1"/>
<keyword evidence="3 8" id="KW-0813">Transport</keyword>
<keyword evidence="5 8" id="KW-1133">Transmembrane helix</keyword>
<dbReference type="InterPro" id="IPR045316">
    <property type="entry name" value="Msc2-like"/>
</dbReference>
<comment type="subcellular location">
    <subcellularLocation>
        <location evidence="8">Endoplasmic reticulum membrane</location>
        <topology evidence="8">Multi-pass membrane protein</topology>
    </subcellularLocation>
    <subcellularLocation>
        <location evidence="1">Membrane</location>
        <topology evidence="1">Multi-pass membrane protein</topology>
    </subcellularLocation>
</comment>
<dbReference type="InterPro" id="IPR002395">
    <property type="entry name" value="Kininogen"/>
</dbReference>
<dbReference type="Proteomes" id="UP000016932">
    <property type="component" value="Unassembled WGS sequence"/>
</dbReference>
<evidence type="ECO:0000256" key="3">
    <source>
        <dbReference type="ARBA" id="ARBA00022448"/>
    </source>
</evidence>
<evidence type="ECO:0000256" key="8">
    <source>
        <dbReference type="RuleBase" id="RU369017"/>
    </source>
</evidence>
<feature type="compositionally biased region" description="Basic residues" evidence="9">
    <location>
        <begin position="148"/>
        <end position="158"/>
    </location>
</feature>
<feature type="domain" description="Cation efflux protein transmembrane" evidence="11">
    <location>
        <begin position="1"/>
        <end position="263"/>
    </location>
</feature>
<keyword evidence="13" id="KW-1185">Reference proteome</keyword>
<accession>M3AVF0</accession>
<dbReference type="OrthoDB" id="78669at2759"/>
<reference evidence="12 13" key="1">
    <citation type="journal article" date="2012" name="PLoS Pathog.">
        <title>Diverse lifestyles and strategies of plant pathogenesis encoded in the genomes of eighteen Dothideomycetes fungi.</title>
        <authorList>
            <person name="Ohm R.A."/>
            <person name="Feau N."/>
            <person name="Henrissat B."/>
            <person name="Schoch C.L."/>
            <person name="Horwitz B.A."/>
            <person name="Barry K.W."/>
            <person name="Condon B.J."/>
            <person name="Copeland A.C."/>
            <person name="Dhillon B."/>
            <person name="Glaser F."/>
            <person name="Hesse C.N."/>
            <person name="Kosti I."/>
            <person name="LaButti K."/>
            <person name="Lindquist E.A."/>
            <person name="Lucas S."/>
            <person name="Salamov A.A."/>
            <person name="Bradshaw R.E."/>
            <person name="Ciuffetti L."/>
            <person name="Hamelin R.C."/>
            <person name="Kema G.H.J."/>
            <person name="Lawrence C."/>
            <person name="Scott J.A."/>
            <person name="Spatafora J.W."/>
            <person name="Turgeon B.G."/>
            <person name="de Wit P.J.G.M."/>
            <person name="Zhong S."/>
            <person name="Goodwin S.B."/>
            <person name="Grigoriev I.V."/>
        </authorList>
    </citation>
    <scope>NUCLEOTIDE SEQUENCE [LARGE SCALE GENOMIC DNA]</scope>
    <source>
        <strain evidence="12 13">CIRAD86</strain>
    </source>
</reference>
<organism evidence="12 13">
    <name type="scientific">Pseudocercospora fijiensis (strain CIRAD86)</name>
    <name type="common">Black leaf streak disease fungus</name>
    <name type="synonym">Mycosphaerella fijiensis</name>
    <dbReference type="NCBI Taxonomy" id="383855"/>
    <lineage>
        <taxon>Eukaryota</taxon>
        <taxon>Fungi</taxon>
        <taxon>Dikarya</taxon>
        <taxon>Ascomycota</taxon>
        <taxon>Pezizomycotina</taxon>
        <taxon>Dothideomycetes</taxon>
        <taxon>Dothideomycetidae</taxon>
        <taxon>Mycosphaerellales</taxon>
        <taxon>Mycosphaerellaceae</taxon>
        <taxon>Pseudocercospora</taxon>
    </lineage>
</organism>
<evidence type="ECO:0000313" key="13">
    <source>
        <dbReference type="Proteomes" id="UP000016932"/>
    </source>
</evidence>
<evidence type="ECO:0000256" key="1">
    <source>
        <dbReference type="ARBA" id="ARBA00004141"/>
    </source>
</evidence>
<feature type="transmembrane region" description="Helical" evidence="8">
    <location>
        <begin position="232"/>
        <end position="256"/>
    </location>
</feature>
<evidence type="ECO:0000256" key="5">
    <source>
        <dbReference type="ARBA" id="ARBA00022989"/>
    </source>
</evidence>
<evidence type="ECO:0000256" key="7">
    <source>
        <dbReference type="ARBA" id="ARBA00023136"/>
    </source>
</evidence>
<dbReference type="GO" id="GO:0006882">
    <property type="term" value="P:intracellular zinc ion homeostasis"/>
    <property type="evidence" value="ECO:0007669"/>
    <property type="project" value="InterPro"/>
</dbReference>
<dbReference type="PRINTS" id="PR00334">
    <property type="entry name" value="KININOGEN"/>
</dbReference>
<evidence type="ECO:0000256" key="4">
    <source>
        <dbReference type="ARBA" id="ARBA00022692"/>
    </source>
</evidence>
<dbReference type="InterPro" id="IPR002524">
    <property type="entry name" value="Cation_efflux"/>
</dbReference>
<evidence type="ECO:0000256" key="6">
    <source>
        <dbReference type="ARBA" id="ARBA00023065"/>
    </source>
</evidence>
<keyword evidence="7 8" id="KW-0472">Membrane</keyword>
<dbReference type="GO" id="GO:0005794">
    <property type="term" value="C:Golgi apparatus"/>
    <property type="evidence" value="ECO:0007669"/>
    <property type="project" value="TreeGrafter"/>
</dbReference>
<dbReference type="SUPFAM" id="SSF161111">
    <property type="entry name" value="Cation efflux protein transmembrane domain-like"/>
    <property type="match status" value="1"/>
</dbReference>
<dbReference type="STRING" id="383855.M3AVF0"/>
<evidence type="ECO:0000259" key="11">
    <source>
        <dbReference type="Pfam" id="PF01545"/>
    </source>
</evidence>
<proteinExistence type="inferred from homology"/>
<dbReference type="NCBIfam" id="TIGR01297">
    <property type="entry name" value="CDF"/>
    <property type="match status" value="1"/>
</dbReference>
<dbReference type="RefSeq" id="XP_007928401.1">
    <property type="nucleotide sequence ID" value="XM_007930210.1"/>
</dbReference>
<feature type="chain" id="PRO_5004031131" description="Zinc transporter" evidence="10">
    <location>
        <begin position="18"/>
        <end position="377"/>
    </location>
</feature>
<dbReference type="GO" id="GO:0005385">
    <property type="term" value="F:zinc ion transmembrane transporter activity"/>
    <property type="evidence" value="ECO:0007669"/>
    <property type="project" value="UniProtKB-UniRule"/>
</dbReference>
<dbReference type="InterPro" id="IPR027469">
    <property type="entry name" value="Cation_efflux_TMD_sf"/>
</dbReference>
<dbReference type="GO" id="GO:0005789">
    <property type="term" value="C:endoplasmic reticulum membrane"/>
    <property type="evidence" value="ECO:0007669"/>
    <property type="project" value="UniProtKB-SubCell"/>
</dbReference>
<evidence type="ECO:0000256" key="2">
    <source>
        <dbReference type="ARBA" id="ARBA00008873"/>
    </source>
</evidence>
<dbReference type="EMBL" id="KB446560">
    <property type="protein sequence ID" value="EME81128.1"/>
    <property type="molecule type" value="Genomic_DNA"/>
</dbReference>
<feature type="transmembrane region" description="Helical" evidence="8">
    <location>
        <begin position="33"/>
        <end position="54"/>
    </location>
</feature>
<dbReference type="GeneID" id="19338222"/>
<feature type="transmembrane region" description="Helical" evidence="8">
    <location>
        <begin position="206"/>
        <end position="226"/>
    </location>
</feature>